<dbReference type="PROSITE" id="PS52004">
    <property type="entry name" value="KS3_2"/>
    <property type="match status" value="1"/>
</dbReference>
<evidence type="ECO:0000313" key="15">
    <source>
        <dbReference type="EMBL" id="SHN70150.1"/>
    </source>
</evidence>
<evidence type="ECO:0000256" key="5">
    <source>
        <dbReference type="ARBA" id="ARBA00022519"/>
    </source>
</evidence>
<comment type="similarity">
    <text evidence="2 13">Belongs to the thiolase-like superfamily. Beta-ketoacyl-ACP synthases family.</text>
</comment>
<evidence type="ECO:0000256" key="8">
    <source>
        <dbReference type="ARBA" id="ARBA00022989"/>
    </source>
</evidence>
<evidence type="ECO:0000259" key="14">
    <source>
        <dbReference type="PROSITE" id="PS52004"/>
    </source>
</evidence>
<dbReference type="Pfam" id="PF00109">
    <property type="entry name" value="ketoacyl-synt"/>
    <property type="match status" value="1"/>
</dbReference>
<evidence type="ECO:0000256" key="6">
    <source>
        <dbReference type="ARBA" id="ARBA00022679"/>
    </source>
</evidence>
<evidence type="ECO:0000256" key="13">
    <source>
        <dbReference type="RuleBase" id="RU003694"/>
    </source>
</evidence>
<dbReference type="InterPro" id="IPR000794">
    <property type="entry name" value="Beta-ketoacyl_synthase"/>
</dbReference>
<keyword evidence="7" id="KW-0812">Transmembrane</keyword>
<dbReference type="GO" id="GO:0004315">
    <property type="term" value="F:3-oxoacyl-[acyl-carrier-protein] synthase activity"/>
    <property type="evidence" value="ECO:0007669"/>
    <property type="project" value="InterPro"/>
</dbReference>
<dbReference type="Pfam" id="PF02801">
    <property type="entry name" value="Ketoacyl-synt_C"/>
    <property type="match status" value="1"/>
</dbReference>
<keyword evidence="4" id="KW-1003">Cell membrane</keyword>
<dbReference type="OrthoDB" id="9808669at2"/>
<evidence type="ECO:0000256" key="3">
    <source>
        <dbReference type="ARBA" id="ARBA00022458"/>
    </source>
</evidence>
<dbReference type="InterPro" id="IPR016039">
    <property type="entry name" value="Thiolase-like"/>
</dbReference>
<dbReference type="InterPro" id="IPR020841">
    <property type="entry name" value="PKS_Beta-ketoAc_synthase_dom"/>
</dbReference>
<evidence type="ECO:0000313" key="16">
    <source>
        <dbReference type="Proteomes" id="UP000184066"/>
    </source>
</evidence>
<dbReference type="SUPFAM" id="SSF53901">
    <property type="entry name" value="Thiolase-like"/>
    <property type="match status" value="2"/>
</dbReference>
<evidence type="ECO:0000256" key="11">
    <source>
        <dbReference type="ARBA" id="ARBA00039445"/>
    </source>
</evidence>
<feature type="domain" description="Ketosynthase family 3 (KS3)" evidence="14">
    <location>
        <begin position="1"/>
        <end position="401"/>
    </location>
</feature>
<evidence type="ECO:0000256" key="7">
    <source>
        <dbReference type="ARBA" id="ARBA00022692"/>
    </source>
</evidence>
<evidence type="ECO:0000256" key="1">
    <source>
        <dbReference type="ARBA" id="ARBA00004533"/>
    </source>
</evidence>
<comment type="subcellular location">
    <subcellularLocation>
        <location evidence="1">Cell inner membrane</location>
    </subcellularLocation>
</comment>
<evidence type="ECO:0000256" key="4">
    <source>
        <dbReference type="ARBA" id="ARBA00022475"/>
    </source>
</evidence>
<dbReference type="EMBL" id="FRDL01000006">
    <property type="protein sequence ID" value="SHN70150.1"/>
    <property type="molecule type" value="Genomic_DNA"/>
</dbReference>
<keyword evidence="16" id="KW-1185">Reference proteome</keyword>
<dbReference type="Proteomes" id="UP000184066">
    <property type="component" value="Unassembled WGS sequence"/>
</dbReference>
<dbReference type="PROSITE" id="PS00606">
    <property type="entry name" value="KS3_1"/>
    <property type="match status" value="1"/>
</dbReference>
<keyword evidence="9" id="KW-0472">Membrane</keyword>
<dbReference type="Gene3D" id="3.40.47.10">
    <property type="match status" value="1"/>
</dbReference>
<accession>A0A1M7THG6</accession>
<keyword evidence="5" id="KW-0997">Cell inner membrane</keyword>
<dbReference type="CDD" id="cd00834">
    <property type="entry name" value="KAS_I_II"/>
    <property type="match status" value="1"/>
</dbReference>
<dbReference type="NCBIfam" id="NF005589">
    <property type="entry name" value="PRK07314.1"/>
    <property type="match status" value="1"/>
</dbReference>
<proteinExistence type="inferred from homology"/>
<dbReference type="STRING" id="1189325.SAMN04488119_10639"/>
<keyword evidence="3" id="KW-0536">Nodulation</keyword>
<dbReference type="AlphaFoldDB" id="A0A1M7THG6"/>
<comment type="function">
    <text evidence="10">Proposed to synthesize NOD factor fatty acyl chain. Involved in the synthesis of a highly unsaturated fatty acid moiety, which forms part of a lipo-oligosaccharide that is responsible for host specificity.</text>
</comment>
<keyword evidence="8" id="KW-1133">Transmembrane helix</keyword>
<keyword evidence="6 13" id="KW-0808">Transferase</keyword>
<gene>
    <name evidence="15" type="ORF">SAMN05216200_106164</name>
</gene>
<dbReference type="GO" id="GO:0005886">
    <property type="term" value="C:plasma membrane"/>
    <property type="evidence" value="ECO:0007669"/>
    <property type="project" value="UniProtKB-SubCell"/>
</dbReference>
<evidence type="ECO:0000256" key="9">
    <source>
        <dbReference type="ARBA" id="ARBA00023136"/>
    </source>
</evidence>
<dbReference type="InterPro" id="IPR014031">
    <property type="entry name" value="Ketoacyl_synth_C"/>
</dbReference>
<evidence type="ECO:0000256" key="10">
    <source>
        <dbReference type="ARBA" id="ARBA00037576"/>
    </source>
</evidence>
<dbReference type="PANTHER" id="PTHR11712">
    <property type="entry name" value="POLYKETIDE SYNTHASE-RELATED"/>
    <property type="match status" value="1"/>
</dbReference>
<dbReference type="InterPro" id="IPR014030">
    <property type="entry name" value="Ketoacyl_synth_N"/>
</dbReference>
<sequence length="404" mass="41975">MRRVVVTGMGVVSALGSTAAEHCAALEAGRSGVGELEMPDVERLSVRIGAQAREFRGEDRFSRSELALLDRATQMALAAADEAVAQSGVSFAGEAGLRAATVIGTALTGMGTIDEAYRAVFQEGKNRVHPFVVPRLMVSGPTSNISMRHGLRGPAWSVSTACSSSNHAIGQAFHMVRAGMADIAVTGGAEAPLVFGVMKAWEGLRVMARDACRPFSRNRTGMVQGEGAAIFVLEPLEAAQARGAPILAEIAGFGMSADAGDIVQPSAEGAARAMRAALEDAGIAPEEIGYVNAHGTGTAANDRTECEALRAAFGAHAERLMVSSTKSMHGHCLGGAGAVELAAVIHALREGVIPPTINFEEPDPECALDVVPNEARRAELRAAMSNSFAFGGLNAVLVARRFEG</sequence>
<name>A0A1M7THG6_9RHOB</name>
<evidence type="ECO:0000256" key="2">
    <source>
        <dbReference type="ARBA" id="ARBA00008467"/>
    </source>
</evidence>
<dbReference type="SMART" id="SM00825">
    <property type="entry name" value="PKS_KS"/>
    <property type="match status" value="1"/>
</dbReference>
<dbReference type="RefSeq" id="WP_072747582.1">
    <property type="nucleotide sequence ID" value="NZ_FOHL01000006.1"/>
</dbReference>
<evidence type="ECO:0000256" key="12">
    <source>
        <dbReference type="ARBA" id="ARBA00041756"/>
    </source>
</evidence>
<reference evidence="15 16" key="1">
    <citation type="submission" date="2016-12" db="EMBL/GenBank/DDBJ databases">
        <authorList>
            <person name="Song W.-J."/>
            <person name="Kurnit D.M."/>
        </authorList>
    </citation>
    <scope>NUCLEOTIDE SEQUENCE [LARGE SCALE GENOMIC DNA]</scope>
    <source>
        <strain evidence="15 16">CGMCC 1.10808</strain>
    </source>
</reference>
<organism evidence="15 16">
    <name type="scientific">Oceanicella actignis</name>
    <dbReference type="NCBI Taxonomy" id="1189325"/>
    <lineage>
        <taxon>Bacteria</taxon>
        <taxon>Pseudomonadati</taxon>
        <taxon>Pseudomonadota</taxon>
        <taxon>Alphaproteobacteria</taxon>
        <taxon>Rhodobacterales</taxon>
        <taxon>Paracoccaceae</taxon>
        <taxon>Oceanicella</taxon>
    </lineage>
</organism>
<dbReference type="PANTHER" id="PTHR11712:SF352">
    <property type="entry name" value="3-OXOACYL-[ACYL-CARRIER-PROTEIN] SYNTHASE"/>
    <property type="match status" value="1"/>
</dbReference>
<dbReference type="GO" id="GO:0006633">
    <property type="term" value="P:fatty acid biosynthetic process"/>
    <property type="evidence" value="ECO:0007669"/>
    <property type="project" value="InterPro"/>
</dbReference>
<protein>
    <recommendedName>
        <fullName evidence="11">Nodulation protein E</fullName>
    </recommendedName>
    <alternativeName>
        <fullName evidence="12">Host-specificity of nodulation protein B</fullName>
    </alternativeName>
</protein>
<dbReference type="InterPro" id="IPR018201">
    <property type="entry name" value="Ketoacyl_synth_AS"/>
</dbReference>